<dbReference type="InterPro" id="IPR002010">
    <property type="entry name" value="T3SS_IM_R"/>
</dbReference>
<keyword evidence="5 7" id="KW-1133">Transmembrane helix</keyword>
<keyword evidence="3 7" id="KW-1003">Cell membrane</keyword>
<dbReference type="AlphaFoldDB" id="A0AA37T420"/>
<dbReference type="PRINTS" id="PR00953">
    <property type="entry name" value="TYPE3IMRPROT"/>
</dbReference>
<keyword evidence="9" id="KW-1185">Reference proteome</keyword>
<evidence type="ECO:0000256" key="1">
    <source>
        <dbReference type="ARBA" id="ARBA00004651"/>
    </source>
</evidence>
<dbReference type="PANTHER" id="PTHR30065:SF1">
    <property type="entry name" value="SURFACE PRESENTATION OF ANTIGENS PROTEIN SPAR"/>
    <property type="match status" value="1"/>
</dbReference>
<reference evidence="8 9" key="1">
    <citation type="journal article" date="2014" name="Int. J. Syst. Evol. Microbiol.">
        <title>Complete genome sequence of Corynebacterium casei LMG S-19264T (=DSM 44701T), isolated from a smear-ripened cheese.</title>
        <authorList>
            <consortium name="US DOE Joint Genome Institute (JGI-PGF)"/>
            <person name="Walter F."/>
            <person name="Albersmeier A."/>
            <person name="Kalinowski J."/>
            <person name="Ruckert C."/>
        </authorList>
    </citation>
    <scope>NUCLEOTIDE SEQUENCE [LARGE SCALE GENOMIC DNA]</scope>
    <source>
        <strain evidence="8 9">NBRC 110095</strain>
    </source>
</reference>
<dbReference type="RefSeq" id="WP_232593670.1">
    <property type="nucleotide sequence ID" value="NZ_BSPD01000017.1"/>
</dbReference>
<gene>
    <name evidence="8" type="primary">pscT</name>
    <name evidence="8" type="ORF">GCM10007877_03910</name>
</gene>
<dbReference type="Proteomes" id="UP001156870">
    <property type="component" value="Unassembled WGS sequence"/>
</dbReference>
<organism evidence="8 9">
    <name type="scientific">Marinibactrum halimedae</name>
    <dbReference type="NCBI Taxonomy" id="1444977"/>
    <lineage>
        <taxon>Bacteria</taxon>
        <taxon>Pseudomonadati</taxon>
        <taxon>Pseudomonadota</taxon>
        <taxon>Gammaproteobacteria</taxon>
        <taxon>Cellvibrionales</taxon>
        <taxon>Cellvibrionaceae</taxon>
        <taxon>Marinibactrum</taxon>
    </lineage>
</organism>
<evidence type="ECO:0000313" key="9">
    <source>
        <dbReference type="Proteomes" id="UP001156870"/>
    </source>
</evidence>
<dbReference type="NCBIfam" id="TIGR01401">
    <property type="entry name" value="fliR_like_III"/>
    <property type="match status" value="1"/>
</dbReference>
<dbReference type="PANTHER" id="PTHR30065">
    <property type="entry name" value="FLAGELLAR BIOSYNTHETIC PROTEIN FLIR"/>
    <property type="match status" value="1"/>
</dbReference>
<feature type="transmembrane region" description="Helical" evidence="7">
    <location>
        <begin position="214"/>
        <end position="236"/>
    </location>
</feature>
<comment type="caution">
    <text evidence="7">Lacks conserved residue(s) required for the propagation of feature annotation.</text>
</comment>
<feature type="transmembrane region" description="Helical" evidence="7">
    <location>
        <begin position="79"/>
        <end position="103"/>
    </location>
</feature>
<dbReference type="GO" id="GO:0005886">
    <property type="term" value="C:plasma membrane"/>
    <property type="evidence" value="ECO:0007669"/>
    <property type="project" value="UniProtKB-SubCell"/>
</dbReference>
<evidence type="ECO:0000256" key="5">
    <source>
        <dbReference type="ARBA" id="ARBA00022989"/>
    </source>
</evidence>
<dbReference type="Pfam" id="PF01311">
    <property type="entry name" value="Bac_export_1"/>
    <property type="match status" value="1"/>
</dbReference>
<sequence>MDWNISDIDTMIETYSLALPRVYVVFTILPIMSKTLLGGAMVRNGILLSLSLFMFPLNEGTLETELSKLDYLSILLKEAVIGLVIGLVIAIPFWIAEGVGFIIDNQRGSTMGNMVNPLSGDETSPLGVFLSQLLNTFFIISGAFLLMMGVIYQSYVYWPIGKMIPLDLTGTDVFIFSQLDFLMRSIILFSAPVVIAMFLSEFTLALISRFAPQLNVFFLAMPIKSIVGIFILILYVKLLMGNIDSIVESTFDDMYTFMQQLQESS</sequence>
<evidence type="ECO:0000256" key="6">
    <source>
        <dbReference type="ARBA" id="ARBA00023136"/>
    </source>
</evidence>
<comment type="caution">
    <text evidence="8">The sequence shown here is derived from an EMBL/GenBank/DDBJ whole genome shotgun (WGS) entry which is preliminary data.</text>
</comment>
<accession>A0AA37T420</accession>
<evidence type="ECO:0000256" key="3">
    <source>
        <dbReference type="ARBA" id="ARBA00022475"/>
    </source>
</evidence>
<feature type="transmembrane region" description="Helical" evidence="7">
    <location>
        <begin position="186"/>
        <end position="208"/>
    </location>
</feature>
<evidence type="ECO:0000256" key="4">
    <source>
        <dbReference type="ARBA" id="ARBA00022692"/>
    </source>
</evidence>
<comment type="similarity">
    <text evidence="2 7">Belongs to the FliR/MopE/SpaR family.</text>
</comment>
<feature type="transmembrane region" description="Helical" evidence="7">
    <location>
        <begin position="137"/>
        <end position="158"/>
    </location>
</feature>
<dbReference type="EMBL" id="BSPD01000017">
    <property type="protein sequence ID" value="GLS24677.1"/>
    <property type="molecule type" value="Genomic_DNA"/>
</dbReference>
<dbReference type="InterPro" id="IPR006304">
    <property type="entry name" value="T3SS_SpaR/YscT"/>
</dbReference>
<proteinExistence type="inferred from homology"/>
<comment type="subcellular location">
    <subcellularLocation>
        <location evidence="1 7">Cell membrane</location>
        <topology evidence="1 7">Multi-pass membrane protein</topology>
    </subcellularLocation>
</comment>
<name>A0AA37T420_9GAMM</name>
<evidence type="ECO:0000313" key="8">
    <source>
        <dbReference type="EMBL" id="GLS24677.1"/>
    </source>
</evidence>
<keyword evidence="4 7" id="KW-0812">Transmembrane</keyword>
<dbReference type="GO" id="GO:0006605">
    <property type="term" value="P:protein targeting"/>
    <property type="evidence" value="ECO:0007669"/>
    <property type="project" value="UniProtKB-UniRule"/>
</dbReference>
<evidence type="ECO:0000256" key="7">
    <source>
        <dbReference type="RuleBase" id="RU362072"/>
    </source>
</evidence>
<keyword evidence="6 7" id="KW-0472">Membrane</keyword>
<protein>
    <submittedName>
        <fullName evidence="8">EscT/YscT/HrcT family type III secretion system export apparatus protein</fullName>
    </submittedName>
</protein>
<evidence type="ECO:0000256" key="2">
    <source>
        <dbReference type="ARBA" id="ARBA00009772"/>
    </source>
</evidence>